<dbReference type="HOGENOM" id="CLU_032087_2_0_7"/>
<organism evidence="7 8">
    <name type="scientific">Campylobacter insulaenigrae NCTC 12927</name>
    <dbReference type="NCBI Taxonomy" id="1031564"/>
    <lineage>
        <taxon>Bacteria</taxon>
        <taxon>Pseudomonadati</taxon>
        <taxon>Campylobacterota</taxon>
        <taxon>Epsilonproteobacteria</taxon>
        <taxon>Campylobacterales</taxon>
        <taxon>Campylobacteraceae</taxon>
        <taxon>Campylobacter</taxon>
    </lineage>
</organism>
<dbReference type="InterPro" id="IPR002501">
    <property type="entry name" value="PsdUridine_synth_N"/>
</dbReference>
<comment type="catalytic activity">
    <reaction evidence="1 5">
        <text>uridine(55) in tRNA = pseudouridine(55) in tRNA</text>
        <dbReference type="Rhea" id="RHEA:42532"/>
        <dbReference type="Rhea" id="RHEA-COMP:10101"/>
        <dbReference type="Rhea" id="RHEA-COMP:10102"/>
        <dbReference type="ChEBI" id="CHEBI:65314"/>
        <dbReference type="ChEBI" id="CHEBI:65315"/>
        <dbReference type="EC" id="5.4.99.25"/>
    </reaction>
</comment>
<evidence type="ECO:0000256" key="2">
    <source>
        <dbReference type="ARBA" id="ARBA00005642"/>
    </source>
</evidence>
<comment type="similarity">
    <text evidence="2 5">Belongs to the pseudouridine synthase TruB family. Type 1 subfamily.</text>
</comment>
<gene>
    <name evidence="5 7" type="primary">truB</name>
    <name evidence="7" type="ORF">CINS_1021</name>
</gene>
<reference evidence="7 8" key="1">
    <citation type="journal article" date="2014" name="Genome Biol. Evol.">
        <title>Comparative Genomics of the Campylobacter lari Group.</title>
        <authorList>
            <person name="Miller W.G."/>
            <person name="Yee E."/>
            <person name="Chapman M.H."/>
            <person name="Smith T.P."/>
            <person name="Bono J.L."/>
            <person name="Huynh S."/>
            <person name="Parker C.T."/>
            <person name="Vandamme P."/>
            <person name="Luong K."/>
            <person name="Korlach J."/>
        </authorList>
    </citation>
    <scope>NUCLEOTIDE SEQUENCE [LARGE SCALE GENOMIC DNA]</scope>
    <source>
        <strain evidence="7 8">NCTC 12927</strain>
    </source>
</reference>
<dbReference type="SUPFAM" id="SSF55120">
    <property type="entry name" value="Pseudouridine synthase"/>
    <property type="match status" value="1"/>
</dbReference>
<sequence>MNKLFVAYKPSGLSSNAFLNQLKKKYNNKKAGFSGTLDPFAKGVLLIAFGQYTKLFRFFKKSPKIYKATLWFGVKSKSLDNQNIENITSLPPFDFSILQKIQEELLGIISYIPPAYCAKKINGVRSYELAKKGLETNLKTCKMEIFYSKILHYHHPFLTMEISVSEGGYIRSYCELFAKKLGIDATLSSLERLCEGNFYYENEKELNILDYLNLKKNTIKYPQKLHNGQKIFLDDLEIQKKGCYLLEEDDFFSIINIENNQVQYYLNKVLKC</sequence>
<dbReference type="InterPro" id="IPR020103">
    <property type="entry name" value="PsdUridine_synth_cat_dom_sf"/>
</dbReference>
<accession>A0A0A8H1K0</accession>
<comment type="function">
    <text evidence="5">Responsible for synthesis of pseudouridine from uracil-55 in the psi GC loop of transfer RNAs.</text>
</comment>
<dbReference type="Pfam" id="PF01509">
    <property type="entry name" value="TruB_N"/>
    <property type="match status" value="1"/>
</dbReference>
<evidence type="ECO:0000313" key="7">
    <source>
        <dbReference type="EMBL" id="AJC87983.1"/>
    </source>
</evidence>
<evidence type="ECO:0000256" key="1">
    <source>
        <dbReference type="ARBA" id="ARBA00000385"/>
    </source>
</evidence>
<dbReference type="HAMAP" id="MF_01080">
    <property type="entry name" value="TruB_bact"/>
    <property type="match status" value="1"/>
</dbReference>
<dbReference type="Gene3D" id="3.30.2350.10">
    <property type="entry name" value="Pseudouridine synthase"/>
    <property type="match status" value="1"/>
</dbReference>
<dbReference type="KEGG" id="cis:CINS_1021"/>
<protein>
    <recommendedName>
        <fullName evidence="5">tRNA pseudouridine synthase B</fullName>
        <ecNumber evidence="5">5.4.99.25</ecNumber>
    </recommendedName>
    <alternativeName>
        <fullName evidence="5">tRNA pseudouridine(55) synthase</fullName>
        <shortName evidence="5">Psi55 synthase</shortName>
    </alternativeName>
    <alternativeName>
        <fullName evidence="5">tRNA pseudouridylate synthase</fullName>
    </alternativeName>
    <alternativeName>
        <fullName evidence="5">tRNA-uridine isomerase</fullName>
    </alternativeName>
</protein>
<evidence type="ECO:0000256" key="5">
    <source>
        <dbReference type="HAMAP-Rule" id="MF_01080"/>
    </source>
</evidence>
<dbReference type="EMBL" id="CP007770">
    <property type="protein sequence ID" value="AJC87983.1"/>
    <property type="molecule type" value="Genomic_DNA"/>
</dbReference>
<feature type="domain" description="Pseudouridine synthase II N-terminal" evidence="6">
    <location>
        <begin position="23"/>
        <end position="170"/>
    </location>
</feature>
<dbReference type="RefSeq" id="WP_039650411.1">
    <property type="nucleotide sequence ID" value="NZ_CP007770.1"/>
</dbReference>
<feature type="active site" description="Nucleophile" evidence="5">
    <location>
        <position position="38"/>
    </location>
</feature>
<evidence type="ECO:0000256" key="4">
    <source>
        <dbReference type="ARBA" id="ARBA00023235"/>
    </source>
</evidence>
<dbReference type="Proteomes" id="UP000031163">
    <property type="component" value="Chromosome"/>
</dbReference>
<evidence type="ECO:0000313" key="8">
    <source>
        <dbReference type="Proteomes" id="UP000031163"/>
    </source>
</evidence>
<proteinExistence type="inferred from homology"/>
<dbReference type="InterPro" id="IPR014780">
    <property type="entry name" value="tRNA_psdUridine_synth_TruB"/>
</dbReference>
<name>A0A0A8H1K0_9BACT</name>
<keyword evidence="4 5" id="KW-0413">Isomerase</keyword>
<dbReference type="GO" id="GO:0160148">
    <property type="term" value="F:tRNA pseudouridine(55) synthase activity"/>
    <property type="evidence" value="ECO:0007669"/>
    <property type="project" value="UniProtKB-EC"/>
</dbReference>
<keyword evidence="3 5" id="KW-0819">tRNA processing</keyword>
<evidence type="ECO:0000256" key="3">
    <source>
        <dbReference type="ARBA" id="ARBA00022694"/>
    </source>
</evidence>
<dbReference type="PANTHER" id="PTHR13767">
    <property type="entry name" value="TRNA-PSEUDOURIDINE SYNTHASE"/>
    <property type="match status" value="1"/>
</dbReference>
<dbReference type="GO" id="GO:1990481">
    <property type="term" value="P:mRNA pseudouridine synthesis"/>
    <property type="evidence" value="ECO:0007669"/>
    <property type="project" value="TreeGrafter"/>
</dbReference>
<dbReference type="AlphaFoldDB" id="A0A0A8H1K0"/>
<evidence type="ECO:0000259" key="6">
    <source>
        <dbReference type="Pfam" id="PF01509"/>
    </source>
</evidence>
<dbReference type="STRING" id="1031564.CINS_1021"/>
<dbReference type="GO" id="GO:0003723">
    <property type="term" value="F:RNA binding"/>
    <property type="evidence" value="ECO:0007669"/>
    <property type="project" value="InterPro"/>
</dbReference>
<dbReference type="GeneID" id="74431811"/>
<dbReference type="PANTHER" id="PTHR13767:SF2">
    <property type="entry name" value="PSEUDOURIDYLATE SYNTHASE TRUB1"/>
    <property type="match status" value="1"/>
</dbReference>
<dbReference type="GO" id="GO:0031119">
    <property type="term" value="P:tRNA pseudouridine synthesis"/>
    <property type="evidence" value="ECO:0007669"/>
    <property type="project" value="UniProtKB-UniRule"/>
</dbReference>
<dbReference type="EC" id="5.4.99.25" evidence="5"/>